<dbReference type="AlphaFoldDB" id="A0A4Q1SJ71"/>
<evidence type="ECO:0000259" key="8">
    <source>
        <dbReference type="Pfam" id="PF02687"/>
    </source>
</evidence>
<dbReference type="RefSeq" id="WP_129207248.1">
    <property type="nucleotide sequence ID" value="NZ_BMGU01000001.1"/>
</dbReference>
<dbReference type="GO" id="GO:0022857">
    <property type="term" value="F:transmembrane transporter activity"/>
    <property type="evidence" value="ECO:0007669"/>
    <property type="project" value="TreeGrafter"/>
</dbReference>
<dbReference type="InterPro" id="IPR047928">
    <property type="entry name" value="Perm_prefix_1"/>
</dbReference>
<keyword evidence="5 7" id="KW-0472">Membrane</keyword>
<feature type="transmembrane region" description="Helical" evidence="7">
    <location>
        <begin position="403"/>
        <end position="428"/>
    </location>
</feature>
<dbReference type="InterPro" id="IPR025857">
    <property type="entry name" value="MacB_PCD"/>
</dbReference>
<keyword evidence="11" id="KW-1185">Reference proteome</keyword>
<keyword evidence="4 7" id="KW-1133">Transmembrane helix</keyword>
<comment type="caution">
    <text evidence="10">The sequence shown here is derived from an EMBL/GenBank/DDBJ whole genome shotgun (WGS) entry which is preliminary data.</text>
</comment>
<evidence type="ECO:0000256" key="4">
    <source>
        <dbReference type="ARBA" id="ARBA00022989"/>
    </source>
</evidence>
<feature type="transmembrane region" description="Helical" evidence="7">
    <location>
        <begin position="94"/>
        <end position="116"/>
    </location>
</feature>
<dbReference type="PANTHER" id="PTHR30572">
    <property type="entry name" value="MEMBRANE COMPONENT OF TRANSPORTER-RELATED"/>
    <property type="match status" value="1"/>
</dbReference>
<comment type="subcellular location">
    <subcellularLocation>
        <location evidence="1">Cell membrane</location>
        <topology evidence="1">Multi-pass membrane protein</topology>
    </subcellularLocation>
</comment>
<dbReference type="GO" id="GO:0005886">
    <property type="term" value="C:plasma membrane"/>
    <property type="evidence" value="ECO:0007669"/>
    <property type="project" value="UniProtKB-SubCell"/>
</dbReference>
<feature type="transmembrane region" description="Helical" evidence="7">
    <location>
        <begin position="823"/>
        <end position="851"/>
    </location>
</feature>
<comment type="similarity">
    <text evidence="6">Belongs to the ABC-4 integral membrane protein family.</text>
</comment>
<dbReference type="OrthoDB" id="100628at2"/>
<dbReference type="Proteomes" id="UP000290253">
    <property type="component" value="Unassembled WGS sequence"/>
</dbReference>
<evidence type="ECO:0000256" key="1">
    <source>
        <dbReference type="ARBA" id="ARBA00004651"/>
    </source>
</evidence>
<evidence type="ECO:0000259" key="9">
    <source>
        <dbReference type="Pfam" id="PF12704"/>
    </source>
</evidence>
<feature type="transmembrane region" description="Helical" evidence="7">
    <location>
        <begin position="347"/>
        <end position="371"/>
    </location>
</feature>
<evidence type="ECO:0000256" key="3">
    <source>
        <dbReference type="ARBA" id="ARBA00022692"/>
    </source>
</evidence>
<evidence type="ECO:0000256" key="7">
    <source>
        <dbReference type="SAM" id="Phobius"/>
    </source>
</evidence>
<dbReference type="PANTHER" id="PTHR30572:SF4">
    <property type="entry name" value="ABC TRANSPORTER PERMEASE YTRF"/>
    <property type="match status" value="1"/>
</dbReference>
<evidence type="ECO:0000313" key="11">
    <source>
        <dbReference type="Proteomes" id="UP000290253"/>
    </source>
</evidence>
<reference evidence="10 11" key="1">
    <citation type="journal article" date="2016" name="Int. J. Syst. Evol. Microbiol.">
        <title>Acidipila dinghuensis sp. nov., an acidobacterium isolated from forest soil.</title>
        <authorList>
            <person name="Jiang Y.W."/>
            <person name="Wang J."/>
            <person name="Chen M.H."/>
            <person name="Lv Y.Y."/>
            <person name="Qiu L.H."/>
        </authorList>
    </citation>
    <scope>NUCLEOTIDE SEQUENCE [LARGE SCALE GENOMIC DNA]</scope>
    <source>
        <strain evidence="10 11">DHOF10</strain>
    </source>
</reference>
<sequence length="893" mass="96206">MRMLRVWLRRVAGMWRRDDGEFAAELESHLAMEIEAGEQRGLSPQEARRQALIRHGGVAQAQQAYRERRGLPWLEQLMQDIAYGARTLAAKPGFAVVAILTLALGIGANTAMFSVVDGVLLHPLPFPHPEELVTVNASKPNFPEGSISYLNFRDWHRYNRTLAGFAITRSTGYNMTGLGDAEEMRAELVSSDFFPLLGVKPVAGRLFAPGEDEIGRAPLAMIGEGFWKRKFGSDPKAIGRVLTLDGRDYTVVGVIPESFRLSIGRFREAEIYVPIGQFQNPALNDRGAGLGLHGIARLKPGVTQAQAQEDLLQVSARLEQQYPREDKGIRARLVNFQDSMVRDVKPLLLVLLGAVGCVLLIACVNVANLMLARAHARSQEFAVRAALGAGRGRLIRQLLTESAMLSLAGGALGLLVAALGTRAAIAALPATLPRAESIHISGPVLLFTFAASLLSGLLFGLVPARKVSRQSLVGTLKEGGRGTYGGQNRTQSTLVVLQMALALTLLAGAGLAVRSLVKLSNVEMGFDPHDVLTFGLQAAPSVGHADESGVRAYLREAEARLAATPGVEAVSLSWAAIPLYSEDDHFFWLDREARPQSESQMHSALRYIVGPGYLKVMGLRLLRGRFLAPGDDEHGARAIVVDDVFARTYFKGQDPIGRQLYLENFDDPAQVVGVVGHVNQWGLDSDASQSLRAETFESVLQLPPMQLGLVPSGMDVLVRVKGGDTGAAFAAVKRSMADMSREQVIYNPTTMDSIVSDSLAGWRFSMILLSVFAVTAVVLASLGIYGVIAYAVSERRQEIGVRMALGADRSRVMRWVLGQGGRLAVIGVALGLGCAALLTPMMASSALLYGVRSFDPLTMGAVTVVLLVVALAACAVPAWRATRVDPMAALRTE</sequence>
<dbReference type="Pfam" id="PF02687">
    <property type="entry name" value="FtsX"/>
    <property type="match status" value="2"/>
</dbReference>
<dbReference type="EMBL" id="SDMK01000001">
    <property type="protein sequence ID" value="RXS97469.1"/>
    <property type="molecule type" value="Genomic_DNA"/>
</dbReference>
<dbReference type="InterPro" id="IPR017800">
    <property type="entry name" value="ADOP"/>
</dbReference>
<feature type="domain" description="MacB-like periplasmic core" evidence="9">
    <location>
        <begin position="544"/>
        <end position="729"/>
    </location>
</feature>
<dbReference type="InterPro" id="IPR050250">
    <property type="entry name" value="Macrolide_Exporter_MacB"/>
</dbReference>
<feature type="transmembrane region" description="Helical" evidence="7">
    <location>
        <begin position="440"/>
        <end position="462"/>
    </location>
</feature>
<protein>
    <submittedName>
        <fullName evidence="10">ABC transporter permease</fullName>
    </submittedName>
</protein>
<keyword evidence="3 7" id="KW-0812">Transmembrane</keyword>
<evidence type="ECO:0000256" key="2">
    <source>
        <dbReference type="ARBA" id="ARBA00022475"/>
    </source>
</evidence>
<feature type="transmembrane region" description="Helical" evidence="7">
    <location>
        <begin position="494"/>
        <end position="513"/>
    </location>
</feature>
<dbReference type="NCBIfam" id="TIGR03434">
    <property type="entry name" value="ADOP"/>
    <property type="match status" value="1"/>
</dbReference>
<dbReference type="Pfam" id="PF12704">
    <property type="entry name" value="MacB_PCD"/>
    <property type="match status" value="2"/>
</dbReference>
<feature type="domain" description="MacB-like periplasmic core" evidence="9">
    <location>
        <begin position="96"/>
        <end position="313"/>
    </location>
</feature>
<feature type="transmembrane region" description="Helical" evidence="7">
    <location>
        <begin position="857"/>
        <end position="879"/>
    </location>
</feature>
<evidence type="ECO:0000313" key="10">
    <source>
        <dbReference type="EMBL" id="RXS97469.1"/>
    </source>
</evidence>
<gene>
    <name evidence="10" type="ORF">ESZ00_06115</name>
</gene>
<proteinExistence type="inferred from homology"/>
<evidence type="ECO:0000256" key="6">
    <source>
        <dbReference type="ARBA" id="ARBA00038076"/>
    </source>
</evidence>
<feature type="domain" description="ABC3 transporter permease C-terminal" evidence="8">
    <location>
        <begin position="771"/>
        <end position="886"/>
    </location>
</feature>
<keyword evidence="2" id="KW-1003">Cell membrane</keyword>
<dbReference type="InterPro" id="IPR003838">
    <property type="entry name" value="ABC3_permease_C"/>
</dbReference>
<feature type="transmembrane region" description="Helical" evidence="7">
    <location>
        <begin position="766"/>
        <end position="792"/>
    </location>
</feature>
<dbReference type="NCBIfam" id="NF038403">
    <property type="entry name" value="perm_prefix_1"/>
    <property type="match status" value="1"/>
</dbReference>
<evidence type="ECO:0000256" key="5">
    <source>
        <dbReference type="ARBA" id="ARBA00023136"/>
    </source>
</evidence>
<feature type="domain" description="ABC3 transporter permease C-terminal" evidence="8">
    <location>
        <begin position="355"/>
        <end position="471"/>
    </location>
</feature>
<name>A0A4Q1SJ71_9BACT</name>
<accession>A0A4Q1SJ71</accession>
<organism evidence="10 11">
    <name type="scientific">Silvibacterium dinghuense</name>
    <dbReference type="NCBI Taxonomy" id="1560006"/>
    <lineage>
        <taxon>Bacteria</taxon>
        <taxon>Pseudomonadati</taxon>
        <taxon>Acidobacteriota</taxon>
        <taxon>Terriglobia</taxon>
        <taxon>Terriglobales</taxon>
        <taxon>Acidobacteriaceae</taxon>
        <taxon>Silvibacterium</taxon>
    </lineage>
</organism>